<reference evidence="1 2" key="1">
    <citation type="submission" date="2022-05" db="EMBL/GenBank/DDBJ databases">
        <authorList>
            <consortium name="Genoscope - CEA"/>
            <person name="William W."/>
        </authorList>
    </citation>
    <scope>NUCLEOTIDE SEQUENCE [LARGE SCALE GENOMIC DNA]</scope>
</reference>
<name>A0ABN8SYY3_9CNID</name>
<accession>A0ABN8SYY3</accession>
<comment type="caution">
    <text evidence="1">The sequence shown here is derived from an EMBL/GenBank/DDBJ whole genome shotgun (WGS) entry which is preliminary data.</text>
</comment>
<gene>
    <name evidence="1" type="ORF">PEVE_00032634</name>
</gene>
<dbReference type="InterPro" id="IPR016024">
    <property type="entry name" value="ARM-type_fold"/>
</dbReference>
<organism evidence="1 2">
    <name type="scientific">Porites evermanni</name>
    <dbReference type="NCBI Taxonomy" id="104178"/>
    <lineage>
        <taxon>Eukaryota</taxon>
        <taxon>Metazoa</taxon>
        <taxon>Cnidaria</taxon>
        <taxon>Anthozoa</taxon>
        <taxon>Hexacorallia</taxon>
        <taxon>Scleractinia</taxon>
        <taxon>Fungiina</taxon>
        <taxon>Poritidae</taxon>
        <taxon>Porites</taxon>
    </lineage>
</organism>
<evidence type="ECO:0000313" key="2">
    <source>
        <dbReference type="Proteomes" id="UP001159427"/>
    </source>
</evidence>
<keyword evidence="2" id="KW-1185">Reference proteome</keyword>
<dbReference type="SUPFAM" id="SSF48371">
    <property type="entry name" value="ARM repeat"/>
    <property type="match status" value="1"/>
</dbReference>
<dbReference type="PANTHER" id="PTHR36910">
    <property type="match status" value="1"/>
</dbReference>
<dbReference type="PANTHER" id="PTHR36910:SF8">
    <property type="match status" value="1"/>
</dbReference>
<proteinExistence type="predicted"/>
<dbReference type="EMBL" id="CALNXI010004778">
    <property type="protein sequence ID" value="CAH3196446.1"/>
    <property type="molecule type" value="Genomic_DNA"/>
</dbReference>
<evidence type="ECO:0000313" key="1">
    <source>
        <dbReference type="EMBL" id="CAH3196446.1"/>
    </source>
</evidence>
<protein>
    <submittedName>
        <fullName evidence="1">Uncharacterized protein</fullName>
    </submittedName>
</protein>
<sequence length="622" mass="69454">MPVVRNQTFVHIMDWIKLASSDNGVSSEVFPLVKDNLISVVWECLRNNNCWTTEYRLIECTLLKEISEKYSTYHMCLERETSWQAKEGAVMGMTAIVCQFLWSGITSDEDKNKTEGRQYLLKFGFTALSALPDFIMSSVHSVIFSLLVHPQLSIREHATKALSAILSRCEFEVALFSFQEVINRLCRGTQGDGHSQEVTEGIVELPHHAVLRQNFKFLKAHEAEGLLAICIFLIKHIPPGYLLPKWPLYFSTFNLYLMHPASTVRQVTSVAFKYLVAKDSNNPVFLKLVLHGLAADWKVDKGLLVANLVSSPEITNHLGPSTPNTPQNSEEDAISHVHEREIPFQRTPSPKPSLDLCYVSADSISTCRTEPHNAFSVGHSTSWTSQTQSHKSTRTSIRQVAKLLAEDISTSADHLMSKSWEWREGRLLAYELILKFLITNHIHYVFPAFVLPVSKNKASSASVDESLISSLSSKIVGNETTGKVFCRDRSNSDFTAESAHKLCLKSNSVGVINSSSGTLYTTTTIKEGETGVMERRHAAEGTLKHSSESRITSKKKPMRAASCAGVDVDTQTRQLIRQYSVTTPQISPKRPFRLPRTSTFVLGNSLLNQTKALDSEQSSSEV</sequence>
<dbReference type="Proteomes" id="UP001159427">
    <property type="component" value="Unassembled WGS sequence"/>
</dbReference>